<keyword evidence="1" id="KW-0812">Transmembrane</keyword>
<evidence type="ECO:0000256" key="1">
    <source>
        <dbReference type="SAM" id="Phobius"/>
    </source>
</evidence>
<dbReference type="SUPFAM" id="SSF117281">
    <property type="entry name" value="Kelch motif"/>
    <property type="match status" value="1"/>
</dbReference>
<protein>
    <submittedName>
        <fullName evidence="3">Kelch repeat-containing F-box family protein</fullName>
    </submittedName>
</protein>
<proteinExistence type="predicted"/>
<dbReference type="PANTHER" id="PTHR12242:SF10">
    <property type="entry name" value="TRANSMEMBRANE PROTEIN"/>
    <property type="match status" value="1"/>
</dbReference>
<keyword evidence="1" id="KW-1133">Transmembrane helix</keyword>
<dbReference type="Pfam" id="PF00646">
    <property type="entry name" value="F-box"/>
    <property type="match status" value="1"/>
</dbReference>
<feature type="domain" description="F-box" evidence="2">
    <location>
        <begin position="247"/>
        <end position="280"/>
    </location>
</feature>
<keyword evidence="4" id="KW-1185">Reference proteome</keyword>
<evidence type="ECO:0000313" key="4">
    <source>
        <dbReference type="Proteomes" id="UP000436088"/>
    </source>
</evidence>
<dbReference type="EMBL" id="VEPZ02000209">
    <property type="protein sequence ID" value="KAE8730216.1"/>
    <property type="molecule type" value="Genomic_DNA"/>
</dbReference>
<dbReference type="AlphaFoldDB" id="A0A6A3CN13"/>
<reference evidence="3" key="1">
    <citation type="submission" date="2019-09" db="EMBL/GenBank/DDBJ databases">
        <title>Draft genome information of white flower Hibiscus syriacus.</title>
        <authorList>
            <person name="Kim Y.-M."/>
        </authorList>
    </citation>
    <scope>NUCLEOTIDE SEQUENCE [LARGE SCALE GENOMIC DNA]</scope>
    <source>
        <strain evidence="3">YM2019G1</strain>
    </source>
</reference>
<dbReference type="SUPFAM" id="SSF81383">
    <property type="entry name" value="F-box domain"/>
    <property type="match status" value="1"/>
</dbReference>
<feature type="transmembrane region" description="Helical" evidence="1">
    <location>
        <begin position="75"/>
        <end position="98"/>
    </location>
</feature>
<feature type="transmembrane region" description="Helical" evidence="1">
    <location>
        <begin position="104"/>
        <end position="128"/>
    </location>
</feature>
<gene>
    <name evidence="3" type="ORF">F3Y22_tig00003041pilonHSYRG01149</name>
</gene>
<dbReference type="PANTHER" id="PTHR12242">
    <property type="entry name" value="OS02G0130600 PROTEIN-RELATED"/>
    <property type="match status" value="1"/>
</dbReference>
<dbReference type="InterPro" id="IPR015915">
    <property type="entry name" value="Kelch-typ_b-propeller"/>
</dbReference>
<dbReference type="InterPro" id="IPR001810">
    <property type="entry name" value="F-box_dom"/>
</dbReference>
<evidence type="ECO:0000259" key="2">
    <source>
        <dbReference type="Pfam" id="PF00646"/>
    </source>
</evidence>
<sequence length="613" mass="69295">MTAETTATSSYWLNWRFFVCGAFILFYLVVATILISKFEGRKRSNHRGTGNQTASPGEVYKEEAWNTSLKSIHPAWLLGFRMLAFITLLTLLVLNVAIDGFSIFFFYTQWTFTLVTTYFMLGCVISIYGCQKHWAQARCDTVDRVSSDTEQGAHESNESDLSDDREIADRWIYAFQIMYQASAGASMLTDLVFWMILFPFLNSIPYGVDLMLIICMHSVNAAFLLCDSILNCMITMKNEEEAEIRGDVLESILCHVPLINLLPASHVSKSWNHAVFSSLRHFNHPKPWLIVHSRNSRPPYSAAGTVAYDPRSNIWVRLHTRNPPLDYASVLRSSNSTLLYVLSLSKLSFSFDPLHLTWHHVDPPLVWRTDPIVAMVGSRIFIAGGTCDFEDDPLSVEIYDVDARRWYTCESMPAILRGSASSTWLSVAASSKTLFVMDKSSGSTYSFDPTSRIWSGPFNLHHDQNIFFSAIGLSRDKLTMVGLLGNSENVREIKMWELKGESFDVCKEIAVMPKDMVEKLKGEHASLNSINICWMADFLYIYNPQEPEELVMWEIFGEGLCRWRSLKNAAVNDRSRVAEKMVLTCADVGLGDLGKAVGSENVRFSILSDGILQ</sequence>
<keyword evidence="1" id="KW-0472">Membrane</keyword>
<dbReference type="InterPro" id="IPR036047">
    <property type="entry name" value="F-box-like_dom_sf"/>
</dbReference>
<evidence type="ECO:0000313" key="3">
    <source>
        <dbReference type="EMBL" id="KAE8730216.1"/>
    </source>
</evidence>
<name>A0A6A3CN13_HIBSY</name>
<accession>A0A6A3CN13</accession>
<feature type="transmembrane region" description="Helical" evidence="1">
    <location>
        <begin position="15"/>
        <end position="35"/>
    </location>
</feature>
<dbReference type="Gene3D" id="2.120.10.80">
    <property type="entry name" value="Kelch-type beta propeller"/>
    <property type="match status" value="1"/>
</dbReference>
<dbReference type="Proteomes" id="UP000436088">
    <property type="component" value="Unassembled WGS sequence"/>
</dbReference>
<organism evidence="3 4">
    <name type="scientific">Hibiscus syriacus</name>
    <name type="common">Rose of Sharon</name>
    <dbReference type="NCBI Taxonomy" id="106335"/>
    <lineage>
        <taxon>Eukaryota</taxon>
        <taxon>Viridiplantae</taxon>
        <taxon>Streptophyta</taxon>
        <taxon>Embryophyta</taxon>
        <taxon>Tracheophyta</taxon>
        <taxon>Spermatophyta</taxon>
        <taxon>Magnoliopsida</taxon>
        <taxon>eudicotyledons</taxon>
        <taxon>Gunneridae</taxon>
        <taxon>Pentapetalae</taxon>
        <taxon>rosids</taxon>
        <taxon>malvids</taxon>
        <taxon>Malvales</taxon>
        <taxon>Malvaceae</taxon>
        <taxon>Malvoideae</taxon>
        <taxon>Hibiscus</taxon>
    </lineage>
</organism>
<comment type="caution">
    <text evidence="3">The sequence shown here is derived from an EMBL/GenBank/DDBJ whole genome shotgun (WGS) entry which is preliminary data.</text>
</comment>
<dbReference type="GO" id="GO:0016020">
    <property type="term" value="C:membrane"/>
    <property type="evidence" value="ECO:0007669"/>
    <property type="project" value="TreeGrafter"/>
</dbReference>